<dbReference type="VEuPathDB" id="FungiDB:F503_05238"/>
<dbReference type="Proteomes" id="UP000016923">
    <property type="component" value="Unassembled WGS sequence"/>
</dbReference>
<feature type="region of interest" description="Disordered" evidence="1">
    <location>
        <begin position="328"/>
        <end position="598"/>
    </location>
</feature>
<feature type="compositionally biased region" description="Pro residues" evidence="1">
    <location>
        <begin position="549"/>
        <end position="567"/>
    </location>
</feature>
<feature type="compositionally biased region" description="Basic and acidic residues" evidence="1">
    <location>
        <begin position="370"/>
        <end position="380"/>
    </location>
</feature>
<evidence type="ECO:0000313" key="2">
    <source>
        <dbReference type="EMBL" id="EPE10143.1"/>
    </source>
</evidence>
<sequence length="598" mass="65238">MPTYLCHGFRWHRPSIRTFVILQNLDEVSPDWIARPGTTRALIDVFYNLFPFLPTRDVEADAEAEVAAVLAAQKEAAQKAIAAAAAAEERGRKQAEAAAASRSKSKSRKDKKVKEAKDTASEPPAMPSISPISPGANAFAAAVAAMRANIESTPPGKCPTPVIPANFPMLEQPGVPPDGVVRRGDGRDAVLALQDKSCIKLLEEYDSDRLDEWTRPHAYVADYVTRVDLSVSIVDEMARYERLQQQRWRREAKTKDGQPSMAGPADEGPTFATLGGSLSGGTAEGSRGNTLTKKKKTAGWLEMVRDQLQRGEEIRWYIVVNNDEKRSFENNTAAEDGDDKKEAGTQDYEAEDEDGFVEAGSDNAHAVLKRNQDAERERERRRLRFQLTGDPDILIDDLSKAETEEDDLDEQDELDNTRPGTATGNGVTPSASNNTFATSNTYSSTASERPTGNSSGRPRGMTTTSMTTTATNTTATTDSTPMVFPLPPQQEARRPHTSAAPNGQINASFLSDFPSPPQLVLSSPSRQLPPRQSQTPNFSTPHSPLPQQQIPPMPPMPTSPPVSPTPPQLRNKKSFDLRPKSSGGGGFRRLFGRSKQDS</sequence>
<feature type="compositionally biased region" description="Low complexity" evidence="1">
    <location>
        <begin position="121"/>
        <end position="132"/>
    </location>
</feature>
<accession>S3CTV9</accession>
<dbReference type="EMBL" id="KE148146">
    <property type="protein sequence ID" value="EPE10143.1"/>
    <property type="molecule type" value="Genomic_DNA"/>
</dbReference>
<feature type="region of interest" description="Disordered" evidence="1">
    <location>
        <begin position="247"/>
        <end position="293"/>
    </location>
</feature>
<evidence type="ECO:0008006" key="4">
    <source>
        <dbReference type="Google" id="ProtNLM"/>
    </source>
</evidence>
<protein>
    <recommendedName>
        <fullName evidence="4">Developmental regulator</fullName>
    </recommendedName>
</protein>
<evidence type="ECO:0000313" key="3">
    <source>
        <dbReference type="Proteomes" id="UP000016923"/>
    </source>
</evidence>
<feature type="compositionally biased region" description="Polar residues" evidence="1">
    <location>
        <begin position="418"/>
        <end position="456"/>
    </location>
</feature>
<proteinExistence type="predicted"/>
<feature type="compositionally biased region" description="Low complexity" evidence="1">
    <location>
        <begin position="461"/>
        <end position="480"/>
    </location>
</feature>
<dbReference type="AlphaFoldDB" id="S3CTV9"/>
<gene>
    <name evidence="2" type="ORF">F503_05238</name>
</gene>
<feature type="compositionally biased region" description="Polar residues" evidence="1">
    <location>
        <begin position="499"/>
        <end position="509"/>
    </location>
</feature>
<dbReference type="HOGENOM" id="CLU_032157_0_0_1"/>
<keyword evidence="3" id="KW-1185">Reference proteome</keyword>
<feature type="region of interest" description="Disordered" evidence="1">
    <location>
        <begin position="93"/>
        <end position="132"/>
    </location>
</feature>
<name>S3CTV9_OPHP1</name>
<feature type="compositionally biased region" description="Acidic residues" evidence="1">
    <location>
        <begin position="403"/>
        <end position="414"/>
    </location>
</feature>
<dbReference type="OrthoDB" id="371463at2759"/>
<organism evidence="2 3">
    <name type="scientific">Ophiostoma piceae (strain UAMH 11346)</name>
    <name type="common">Sap stain fungus</name>
    <dbReference type="NCBI Taxonomy" id="1262450"/>
    <lineage>
        <taxon>Eukaryota</taxon>
        <taxon>Fungi</taxon>
        <taxon>Dikarya</taxon>
        <taxon>Ascomycota</taxon>
        <taxon>Pezizomycotina</taxon>
        <taxon>Sordariomycetes</taxon>
        <taxon>Sordariomycetidae</taxon>
        <taxon>Ophiostomatales</taxon>
        <taxon>Ophiostomataceae</taxon>
        <taxon>Ophiostoma</taxon>
    </lineage>
</organism>
<reference evidence="2 3" key="1">
    <citation type="journal article" date="2013" name="BMC Genomics">
        <title>The genome and transcriptome of the pine saprophyte Ophiostoma piceae, and a comparison with the bark beetle-associated pine pathogen Grosmannia clavigera.</title>
        <authorList>
            <person name="Haridas S."/>
            <person name="Wang Y."/>
            <person name="Lim L."/>
            <person name="Massoumi Alamouti S."/>
            <person name="Jackman S."/>
            <person name="Docking R."/>
            <person name="Robertson G."/>
            <person name="Birol I."/>
            <person name="Bohlmann J."/>
            <person name="Breuil C."/>
        </authorList>
    </citation>
    <scope>NUCLEOTIDE SEQUENCE [LARGE SCALE GENOMIC DNA]</scope>
    <source>
        <strain evidence="2 3">UAMH 11346</strain>
    </source>
</reference>
<evidence type="ECO:0000256" key="1">
    <source>
        <dbReference type="SAM" id="MobiDB-lite"/>
    </source>
</evidence>
<feature type="compositionally biased region" description="Basic and acidic residues" evidence="1">
    <location>
        <begin position="247"/>
        <end position="256"/>
    </location>
</feature>
<feature type="compositionally biased region" description="Low complexity" evidence="1">
    <location>
        <begin position="518"/>
        <end position="534"/>
    </location>
</feature>
<dbReference type="eggNOG" id="ENOG502SPT4">
    <property type="taxonomic scope" value="Eukaryota"/>
</dbReference>